<keyword evidence="3" id="KW-1185">Reference proteome</keyword>
<dbReference type="RefSeq" id="WP_102611251.1">
    <property type="nucleotide sequence ID" value="NZ_CADIKD010000012.1"/>
</dbReference>
<gene>
    <name evidence="2" type="ORF">C0Z19_18300</name>
</gene>
<dbReference type="Pfam" id="PF03235">
    <property type="entry name" value="GmrSD_N"/>
    <property type="match status" value="1"/>
</dbReference>
<evidence type="ECO:0000259" key="1">
    <source>
        <dbReference type="Pfam" id="PF03235"/>
    </source>
</evidence>
<dbReference type="AlphaFoldDB" id="A0A2N7VW56"/>
<dbReference type="EMBL" id="PNYB01000016">
    <property type="protein sequence ID" value="PMS21384.1"/>
    <property type="molecule type" value="Genomic_DNA"/>
</dbReference>
<dbReference type="InterPro" id="IPR004919">
    <property type="entry name" value="GmrSD_N"/>
</dbReference>
<accession>A0A2N7VW56</accession>
<protein>
    <recommendedName>
        <fullName evidence="1">GmrSD restriction endonucleases N-terminal domain-containing protein</fullName>
    </recommendedName>
</protein>
<evidence type="ECO:0000313" key="3">
    <source>
        <dbReference type="Proteomes" id="UP000235347"/>
    </source>
</evidence>
<dbReference type="PANTHER" id="PTHR39639:SF1">
    <property type="entry name" value="DUF262 DOMAIN-CONTAINING PROTEIN"/>
    <property type="match status" value="1"/>
</dbReference>
<comment type="caution">
    <text evidence="2">The sequence shown here is derived from an EMBL/GenBank/DDBJ whole genome shotgun (WGS) entry which is preliminary data.</text>
</comment>
<sequence>MQTKEIVDRFITAQNSLVIQQSDFSLATIYDMVIKDAIDVSPHYQRRDRWPIEKQSALIESFLLNVPVPPVFLSEDEYGRYSVIDGKQRITAICDFLRGDLRLKGLDRFIELENSSFHDLPSPLQNALYVRPYIRVTTLLQQSDPTLKYEVFLRLNTGGDSLKAQEIRNVAYSGPLNDMLVALSDHPFLKDRLKITSDKSAAYRNMDDVEHVLRFFMLLERWESVGNSLSQAMDDFMARNRYAEPSVLSHRFLRSLSACEEIWGRRAFQKPNDNGWRDQMISPLYDAQMVSTALLNDTQLAELKARSGAVVQATSLLFTENTAFAKAVNQGTNTPSAVRLRISVMHDTLCNIARG</sequence>
<dbReference type="PANTHER" id="PTHR39639">
    <property type="entry name" value="CHROMOSOME 16, WHOLE GENOME SHOTGUN SEQUENCE"/>
    <property type="match status" value="1"/>
</dbReference>
<name>A0A2N7VW56_9BURK</name>
<evidence type="ECO:0000313" key="2">
    <source>
        <dbReference type="EMBL" id="PMS21384.1"/>
    </source>
</evidence>
<dbReference type="Proteomes" id="UP000235347">
    <property type="component" value="Unassembled WGS sequence"/>
</dbReference>
<feature type="domain" description="GmrSD restriction endonucleases N-terminal" evidence="1">
    <location>
        <begin position="37"/>
        <end position="171"/>
    </location>
</feature>
<reference evidence="2 3" key="1">
    <citation type="submission" date="2018-01" db="EMBL/GenBank/DDBJ databases">
        <title>Whole genome analyses suggest that Burkholderia sensu lato contains two further novel genera in the rhizoxinica-symbiotica group Mycetohabitans gen. nov., and Trinickia gen. nov.: implications for the evolution of diazotrophy and nodulation in the Burkholderiaceae.</title>
        <authorList>
            <person name="Estrada-de los Santos P."/>
            <person name="Palmer M."/>
            <person name="Chavez-Ramirez B."/>
            <person name="Beukes C."/>
            <person name="Steenkamp E.T."/>
            <person name="Hirsch A.M."/>
            <person name="Manyaka P."/>
            <person name="Maluk M."/>
            <person name="Lafos M."/>
            <person name="Crook M."/>
            <person name="Gross E."/>
            <person name="Simon M.F."/>
            <person name="Bueno dos Reis Junior F."/>
            <person name="Poole P.S."/>
            <person name="Venter S.N."/>
            <person name="James E.K."/>
        </authorList>
    </citation>
    <scope>NUCLEOTIDE SEQUENCE [LARGE SCALE GENOMIC DNA]</scope>
    <source>
        <strain evidence="2 3">GP25-8</strain>
    </source>
</reference>
<organism evidence="2 3">
    <name type="scientific">Trinickia soli</name>
    <dbReference type="NCBI Taxonomy" id="380675"/>
    <lineage>
        <taxon>Bacteria</taxon>
        <taxon>Pseudomonadati</taxon>
        <taxon>Pseudomonadota</taxon>
        <taxon>Betaproteobacteria</taxon>
        <taxon>Burkholderiales</taxon>
        <taxon>Burkholderiaceae</taxon>
        <taxon>Trinickia</taxon>
    </lineage>
</organism>
<proteinExistence type="predicted"/>